<evidence type="ECO:0000256" key="6">
    <source>
        <dbReference type="ARBA" id="ARBA00023284"/>
    </source>
</evidence>
<dbReference type="PROSITE" id="PS01148">
    <property type="entry name" value="UPF0033"/>
    <property type="match status" value="1"/>
</dbReference>
<dbReference type="InterPro" id="IPR032836">
    <property type="entry name" value="DsrE2-like"/>
</dbReference>
<comment type="cofactor">
    <cofactor evidence="1">
        <name>FAD</name>
        <dbReference type="ChEBI" id="CHEBI:57692"/>
    </cofactor>
</comment>
<dbReference type="Pfam" id="PF07992">
    <property type="entry name" value="Pyr_redox_2"/>
    <property type="match status" value="1"/>
</dbReference>
<dbReference type="AlphaFoldDB" id="E0RTS5"/>
<dbReference type="SUPFAM" id="SSF51905">
    <property type="entry name" value="FAD/NAD(P)-binding domain"/>
    <property type="match status" value="1"/>
</dbReference>
<dbReference type="PANTHER" id="PTHR43429:SF1">
    <property type="entry name" value="NAD(P)H SULFUR OXIDOREDUCTASE (COA-DEPENDENT)"/>
    <property type="match status" value="1"/>
</dbReference>
<dbReference type="SMART" id="SM00450">
    <property type="entry name" value="RHOD"/>
    <property type="match status" value="1"/>
</dbReference>
<dbReference type="PaxDb" id="665571-STHERM_c15100"/>
<feature type="domain" description="Rhodanese" evidence="7">
    <location>
        <begin position="465"/>
        <end position="553"/>
    </location>
</feature>
<accession>E0RTS5</accession>
<dbReference type="RefSeq" id="WP_013314290.1">
    <property type="nucleotide sequence ID" value="NC_014484.1"/>
</dbReference>
<dbReference type="SUPFAM" id="SSF75169">
    <property type="entry name" value="DsrEFH-like"/>
    <property type="match status" value="1"/>
</dbReference>
<evidence type="ECO:0000256" key="4">
    <source>
        <dbReference type="ARBA" id="ARBA00022827"/>
    </source>
</evidence>
<dbReference type="Gene3D" id="3.40.250.10">
    <property type="entry name" value="Rhodanese-like domain"/>
    <property type="match status" value="1"/>
</dbReference>
<reference key="1">
    <citation type="submission" date="2009-08" db="EMBL/GenBank/DDBJ databases">
        <title>The genome sequence of Spirochaeta thermophila DSM6192.</title>
        <authorList>
            <person name="Angelov A."/>
            <person name="Mientus M."/>
            <person name="Wittenberg S."/>
            <person name="Lehmann R."/>
            <person name="Liesegang H."/>
            <person name="Daniel R."/>
            <person name="Liebl W."/>
        </authorList>
    </citation>
    <scope>NUCLEOTIDE SEQUENCE</scope>
    <source>
        <strain>DSM 6192</strain>
    </source>
</reference>
<dbReference type="InterPro" id="IPR016156">
    <property type="entry name" value="FAD/NAD-linked_Rdtase_dimer_sf"/>
</dbReference>
<dbReference type="InterPro" id="IPR023753">
    <property type="entry name" value="FAD/NAD-binding_dom"/>
</dbReference>
<dbReference type="InterPro" id="IPR001455">
    <property type="entry name" value="TusA-like"/>
</dbReference>
<dbReference type="PRINTS" id="PR00368">
    <property type="entry name" value="FADPNR"/>
</dbReference>
<dbReference type="InterPro" id="IPR036868">
    <property type="entry name" value="TusA-like_sf"/>
</dbReference>
<dbReference type="Pfam" id="PF00581">
    <property type="entry name" value="Rhodanese"/>
    <property type="match status" value="1"/>
</dbReference>
<proteinExistence type="inferred from homology"/>
<dbReference type="eggNOG" id="COG0446">
    <property type="taxonomic scope" value="Bacteria"/>
</dbReference>
<dbReference type="InterPro" id="IPR001763">
    <property type="entry name" value="Rhodanese-like_dom"/>
</dbReference>
<dbReference type="Gene3D" id="3.50.50.60">
    <property type="entry name" value="FAD/NAD(P)-binding domain"/>
    <property type="match status" value="2"/>
</dbReference>
<dbReference type="KEGG" id="sta:STHERM_c15100"/>
<protein>
    <recommendedName>
        <fullName evidence="7">Rhodanese domain-containing protein</fullName>
    </recommendedName>
</protein>
<dbReference type="Proteomes" id="UP000001296">
    <property type="component" value="Chromosome"/>
</dbReference>
<dbReference type="CDD" id="cd01524">
    <property type="entry name" value="RHOD_Pyr_redox"/>
    <property type="match status" value="1"/>
</dbReference>
<dbReference type="Pfam" id="PF02852">
    <property type="entry name" value="Pyr_redox_dim"/>
    <property type="match status" value="1"/>
</dbReference>
<dbReference type="PROSITE" id="PS50206">
    <property type="entry name" value="RHODANESE_3"/>
    <property type="match status" value="1"/>
</dbReference>
<evidence type="ECO:0000256" key="2">
    <source>
        <dbReference type="ARBA" id="ARBA00009130"/>
    </source>
</evidence>
<gene>
    <name evidence="8" type="ordered locus">STHERM_c15100</name>
</gene>
<dbReference type="InterPro" id="IPR036873">
    <property type="entry name" value="Rhodanese-like_dom_sf"/>
</dbReference>
<name>E0RTS5_WINT6</name>
<dbReference type="InterPro" id="IPR027396">
    <property type="entry name" value="DsrEFH-like"/>
</dbReference>
<dbReference type="PANTHER" id="PTHR43429">
    <property type="entry name" value="PYRIDINE NUCLEOTIDE-DISULFIDE OXIDOREDUCTASE DOMAIN-CONTAINING"/>
    <property type="match status" value="1"/>
</dbReference>
<dbReference type="GO" id="GO:0016491">
    <property type="term" value="F:oxidoreductase activity"/>
    <property type="evidence" value="ECO:0007669"/>
    <property type="project" value="UniProtKB-KW"/>
</dbReference>
<comment type="similarity">
    <text evidence="2">Belongs to the class-III pyridine nucleotide-disulfide oxidoreductase family.</text>
</comment>
<dbReference type="SUPFAM" id="SSF64307">
    <property type="entry name" value="SirA-like"/>
    <property type="match status" value="1"/>
</dbReference>
<evidence type="ECO:0000259" key="7">
    <source>
        <dbReference type="PROSITE" id="PS50206"/>
    </source>
</evidence>
<dbReference type="HOGENOM" id="CLU_003291_3_0_12"/>
<dbReference type="InterPro" id="IPR004099">
    <property type="entry name" value="Pyr_nucl-diS_OxRdtase_dimer"/>
</dbReference>
<dbReference type="eggNOG" id="COG2210">
    <property type="taxonomic scope" value="Bacteria"/>
</dbReference>
<dbReference type="PRINTS" id="PR00411">
    <property type="entry name" value="PNDRDTASEI"/>
</dbReference>
<dbReference type="Pfam" id="PF01206">
    <property type="entry name" value="TusA"/>
    <property type="match status" value="1"/>
</dbReference>
<dbReference type="Gene3D" id="3.30.110.40">
    <property type="entry name" value="TusA-like domain"/>
    <property type="match status" value="1"/>
</dbReference>
<sequence length="822" mass="90551">MKYLIVGGVAGGATTAARLRRLDEQAEIVIFERGRYISYANCGLPYYVGGVIPERERLFVQTPETFRAMFNVDVRVRSEVITIDRARKEVTVRNLETGEEYRESYDKLVLSPGAEPIRPPIPGIGDERIFTLRSVDDTDAIVRFIEEKKPRRVVIVGAGFIGLEMAENFHSRELKVTIVELAPQVMNVLDFEMAAEVHQHLKTKNVAFFLGDAVSAFERTGDELRVRLKSGRTLVCDFVLLSIGVRPDSRLAKEAGLELGPRGGIKVNEYLQTSDPDIYAVGDAIEFPNPITGKSMPTYLAGPANKQGRIVANNIVEGNKYTYKGSIGTAIAKVFDLTVASTGMPEKVLKEEGIPHKAVIVHPGSHAGYYPGAQPMTIKLIFSPDDGRVLGAQIVGYEGVDKRIDLLASVIQRKGTVTELTEIEHAYAPPYSSAKDPVNIVGFVAENVLLGKSRHIHWYDILNAPQDEYFLVDVRTPEEYALGTIEGAVNIPVQQLRARIAEIPRDRKVAVFCGVGFRAYVAERILRQHGYTEVYNLSGGYKTYQHVTQKQGNEDIFEGDVIEKDDILYQRGTGRQGVLEVRRLEVDACGLQCPGPIMRLKQAIDEASPGDRIVLKATDPGFARDVEAWCSMTGHTLVSLEQERGVITAVVEKAGPHGAQEQPAPQGEGATIICFSDNLDRALAAFVLAQGAASAGKKTTMFFTFWGLNIIKKRKKPRVRKDLMGRLFSWMLPSHSGKLGLSKMNFGGIGARMMRGRMKAKKIASLEEMREAALKAGVRIVACQMSMDVMGVTKEELIDGIEIGGVATYMEAASRSTINLFI</sequence>
<dbReference type="eggNOG" id="COG0607">
    <property type="taxonomic scope" value="Bacteria"/>
</dbReference>
<dbReference type="EMBL" id="CP001698">
    <property type="protein sequence ID" value="ADN02450.1"/>
    <property type="molecule type" value="Genomic_DNA"/>
</dbReference>
<evidence type="ECO:0000313" key="8">
    <source>
        <dbReference type="EMBL" id="ADN02450.1"/>
    </source>
</evidence>
<dbReference type="SUPFAM" id="SSF52821">
    <property type="entry name" value="Rhodanese/Cell cycle control phosphatase"/>
    <property type="match status" value="1"/>
</dbReference>
<dbReference type="InterPro" id="IPR036188">
    <property type="entry name" value="FAD/NAD-bd_sf"/>
</dbReference>
<keyword evidence="3" id="KW-0285">Flavoprotein</keyword>
<keyword evidence="6" id="KW-0676">Redox-active center</keyword>
<keyword evidence="4" id="KW-0274">FAD</keyword>
<evidence type="ECO:0000256" key="3">
    <source>
        <dbReference type="ARBA" id="ARBA00022630"/>
    </source>
</evidence>
<dbReference type="Pfam" id="PF13686">
    <property type="entry name" value="DrsE_2"/>
    <property type="match status" value="1"/>
</dbReference>
<organism evidence="8 9">
    <name type="scientific">Winmispira thermophila (strain ATCC 49972 / DSM 6192 / RI 19.B1)</name>
    <name type="common">Spirochaeta thermophila</name>
    <dbReference type="NCBI Taxonomy" id="665571"/>
    <lineage>
        <taxon>Bacteria</taxon>
        <taxon>Pseudomonadati</taxon>
        <taxon>Spirochaetota</taxon>
        <taxon>Spirochaetia</taxon>
        <taxon>Winmispirales</taxon>
        <taxon>Winmispiraceae</taxon>
        <taxon>Winmispira</taxon>
    </lineage>
</organism>
<dbReference type="SUPFAM" id="SSF55424">
    <property type="entry name" value="FAD/NAD-linked reductases, dimerisation (C-terminal) domain"/>
    <property type="match status" value="1"/>
</dbReference>
<evidence type="ECO:0000313" key="9">
    <source>
        <dbReference type="Proteomes" id="UP000001296"/>
    </source>
</evidence>
<keyword evidence="5" id="KW-0560">Oxidoreductase</keyword>
<dbReference type="InterPro" id="IPR050260">
    <property type="entry name" value="FAD-bd_OxRdtase"/>
</dbReference>
<dbReference type="Gene3D" id="3.40.1260.10">
    <property type="entry name" value="DsrEFH-like"/>
    <property type="match status" value="1"/>
</dbReference>
<evidence type="ECO:0000256" key="1">
    <source>
        <dbReference type="ARBA" id="ARBA00001974"/>
    </source>
</evidence>
<reference evidence="8 9" key="2">
    <citation type="journal article" date="2010" name="J. Bacteriol.">
        <title>Genome sequence of the polysaccharide-degrading, thermophilic anaerobe Spirochaeta thermophila DSM 6192.</title>
        <authorList>
            <person name="Angelov A."/>
            <person name="Liebl S."/>
            <person name="Ballschmiter M."/>
            <person name="Bomeke M."/>
            <person name="Lehmann R."/>
            <person name="Liesegang H."/>
            <person name="Daniel R."/>
            <person name="Liebl W."/>
        </authorList>
    </citation>
    <scope>NUCLEOTIDE SEQUENCE [LARGE SCALE GENOMIC DNA]</scope>
    <source>
        <strain evidence="9">ATCC 49972 / DSM 6192 / RI 19.B1</strain>
    </source>
</reference>
<evidence type="ECO:0000256" key="5">
    <source>
        <dbReference type="ARBA" id="ARBA00023002"/>
    </source>
</evidence>